<feature type="binding site" evidence="14">
    <location>
        <position position="154"/>
    </location>
    <ligand>
        <name>NADP(+)</name>
        <dbReference type="ChEBI" id="CHEBI:58349"/>
    </ligand>
</feature>
<feature type="binding site" evidence="14">
    <location>
        <position position="289"/>
    </location>
    <ligand>
        <name>substrate</name>
    </ligand>
</feature>
<keyword evidence="9 12" id="KW-0521">NADP</keyword>
<comment type="similarity">
    <text evidence="5 12">In the C-terminal section; belongs to the HTP reductase family.</text>
</comment>
<feature type="binding site" evidence="14">
    <location>
        <position position="184"/>
    </location>
    <ligand>
        <name>substrate</name>
    </ligand>
</feature>
<dbReference type="InterPro" id="IPR016193">
    <property type="entry name" value="Cytidine_deaminase-like"/>
</dbReference>
<evidence type="ECO:0000256" key="15">
    <source>
        <dbReference type="PIRSR" id="PIRSR006769-3"/>
    </source>
</evidence>
<dbReference type="AlphaFoldDB" id="A0A2I7N6Y2"/>
<evidence type="ECO:0000256" key="9">
    <source>
        <dbReference type="ARBA" id="ARBA00022857"/>
    </source>
</evidence>
<keyword evidence="18" id="KW-1185">Reference proteome</keyword>
<keyword evidence="6 12" id="KW-0686">Riboflavin biosynthesis</keyword>
<dbReference type="InterPro" id="IPR011549">
    <property type="entry name" value="RibD_C"/>
</dbReference>
<evidence type="ECO:0000256" key="2">
    <source>
        <dbReference type="ARBA" id="ARBA00004882"/>
    </source>
</evidence>
<dbReference type="PROSITE" id="PS51747">
    <property type="entry name" value="CYT_DCMP_DEAMINASES_2"/>
    <property type="match status" value="1"/>
</dbReference>
<feature type="active site" description="Proton donor" evidence="13">
    <location>
        <position position="52"/>
    </location>
</feature>
<feature type="binding site" evidence="14">
    <location>
        <position position="223"/>
    </location>
    <ligand>
        <name>NADP(+)</name>
        <dbReference type="ChEBI" id="CHEBI:58349"/>
    </ligand>
</feature>
<dbReference type="NCBIfam" id="TIGR00326">
    <property type="entry name" value="eubact_ribD"/>
    <property type="match status" value="1"/>
</dbReference>
<comment type="function">
    <text evidence="1 12">Converts 2,5-diamino-6-(ribosylamino)-4(3h)-pyrimidinone 5'-phosphate into 5-amino-6-(ribosylamino)-2,4(1h,3h)-pyrimidinedione 5'-phosphate.</text>
</comment>
<dbReference type="GO" id="GO:0050661">
    <property type="term" value="F:NADP binding"/>
    <property type="evidence" value="ECO:0007669"/>
    <property type="project" value="InterPro"/>
</dbReference>
<evidence type="ECO:0000313" key="18">
    <source>
        <dbReference type="Proteomes" id="UP000236655"/>
    </source>
</evidence>
<name>A0A2I7N6Y2_9NEIS</name>
<comment type="cofactor">
    <cofactor evidence="12 15">
        <name>Zn(2+)</name>
        <dbReference type="ChEBI" id="CHEBI:29105"/>
    </cofactor>
    <text evidence="12 15">Binds 1 zinc ion.</text>
</comment>
<dbReference type="EC" id="3.5.4.26" evidence="12"/>
<evidence type="ECO:0000313" key="17">
    <source>
        <dbReference type="EMBL" id="AUR52227.1"/>
    </source>
</evidence>
<accession>A0A2I7N6Y2</accession>
<evidence type="ECO:0000256" key="7">
    <source>
        <dbReference type="ARBA" id="ARBA00022723"/>
    </source>
</evidence>
<feature type="domain" description="CMP/dCMP-type deaminase" evidence="16">
    <location>
        <begin position="1"/>
        <end position="123"/>
    </location>
</feature>
<dbReference type="PROSITE" id="PS00903">
    <property type="entry name" value="CYT_DCMP_DEAMINASES_1"/>
    <property type="match status" value="1"/>
</dbReference>
<evidence type="ECO:0000256" key="13">
    <source>
        <dbReference type="PIRSR" id="PIRSR006769-1"/>
    </source>
</evidence>
<gene>
    <name evidence="17" type="primary">ribD</name>
    <name evidence="17" type="ORF">CUN60_07935</name>
</gene>
<dbReference type="EC" id="1.1.1.193" evidence="12"/>
<dbReference type="RefSeq" id="WP_102951523.1">
    <property type="nucleotide sequence ID" value="NZ_CP024847.1"/>
</dbReference>
<feature type="binding site" evidence="15">
    <location>
        <position position="75"/>
    </location>
    <ligand>
        <name>Zn(2+)</name>
        <dbReference type="ChEBI" id="CHEBI:29105"/>
        <note>catalytic</note>
    </ligand>
</feature>
<feature type="binding site" evidence="14">
    <location>
        <position position="196"/>
    </location>
    <ligand>
        <name>NADP(+)</name>
        <dbReference type="ChEBI" id="CHEBI:58349"/>
    </ligand>
</feature>
<dbReference type="InterPro" id="IPR024072">
    <property type="entry name" value="DHFR-like_dom_sf"/>
</dbReference>
<feature type="binding site" evidence="14">
    <location>
        <position position="200"/>
    </location>
    <ligand>
        <name>NADP(+)</name>
        <dbReference type="ChEBI" id="CHEBI:58349"/>
    </ligand>
</feature>
<feature type="binding site" evidence="15">
    <location>
        <position position="50"/>
    </location>
    <ligand>
        <name>Zn(2+)</name>
        <dbReference type="ChEBI" id="CHEBI:29105"/>
        <note>catalytic</note>
    </ligand>
</feature>
<reference evidence="18" key="1">
    <citation type="submission" date="2017-11" db="EMBL/GenBank/DDBJ databases">
        <authorList>
            <person name="Chan K.G."/>
            <person name="Lee L.S."/>
        </authorList>
    </citation>
    <scope>NUCLEOTIDE SEQUENCE [LARGE SCALE GENOMIC DNA]</scope>
    <source>
        <strain evidence="18">DSM 100970</strain>
    </source>
</reference>
<evidence type="ECO:0000259" key="16">
    <source>
        <dbReference type="PROSITE" id="PS51747"/>
    </source>
</evidence>
<comment type="pathway">
    <text evidence="2 12">Cofactor biosynthesis; riboflavin biosynthesis; 5-amino-6-(D-ribitylamino)uracil from GTP: step 2/4.</text>
</comment>
<dbReference type="GO" id="GO:0009231">
    <property type="term" value="P:riboflavin biosynthetic process"/>
    <property type="evidence" value="ECO:0007669"/>
    <property type="project" value="UniProtKB-UniPathway"/>
</dbReference>
<evidence type="ECO:0000256" key="10">
    <source>
        <dbReference type="ARBA" id="ARBA00023002"/>
    </source>
</evidence>
<evidence type="ECO:0000256" key="6">
    <source>
        <dbReference type="ARBA" id="ARBA00022619"/>
    </source>
</evidence>
<organism evidence="17 18">
    <name type="scientific">Aquella oligotrophica</name>
    <dbReference type="NCBI Taxonomy" id="2067065"/>
    <lineage>
        <taxon>Bacteria</taxon>
        <taxon>Pseudomonadati</taxon>
        <taxon>Pseudomonadota</taxon>
        <taxon>Betaproteobacteria</taxon>
        <taxon>Neisseriales</taxon>
        <taxon>Neisseriaceae</taxon>
        <taxon>Aquella</taxon>
    </lineage>
</organism>
<evidence type="ECO:0000256" key="5">
    <source>
        <dbReference type="ARBA" id="ARBA00007417"/>
    </source>
</evidence>
<dbReference type="OrthoDB" id="9800865at2"/>
<dbReference type="SUPFAM" id="SSF53597">
    <property type="entry name" value="Dihydrofolate reductase-like"/>
    <property type="match status" value="1"/>
</dbReference>
<dbReference type="Gene3D" id="3.40.140.10">
    <property type="entry name" value="Cytidine Deaminase, domain 2"/>
    <property type="match status" value="1"/>
</dbReference>
<dbReference type="KEGG" id="nba:CUN60_07935"/>
<dbReference type="UniPathway" id="UPA00275">
    <property type="reaction ID" value="UER00401"/>
</dbReference>
<evidence type="ECO:0000256" key="8">
    <source>
        <dbReference type="ARBA" id="ARBA00022833"/>
    </source>
</evidence>
<proteinExistence type="inferred from homology"/>
<dbReference type="Pfam" id="PF00383">
    <property type="entry name" value="dCMP_cyt_deam_1"/>
    <property type="match status" value="1"/>
</dbReference>
<feature type="binding site" evidence="14">
    <location>
        <begin position="291"/>
        <end position="297"/>
    </location>
    <ligand>
        <name>NADP(+)</name>
        <dbReference type="ChEBI" id="CHEBI:58349"/>
    </ligand>
</feature>
<keyword evidence="10 12" id="KW-0560">Oxidoreductase</keyword>
<dbReference type="CDD" id="cd01284">
    <property type="entry name" value="Riboflavin_deaminase-reductase"/>
    <property type="match status" value="1"/>
</dbReference>
<dbReference type="PIRSF" id="PIRSF006769">
    <property type="entry name" value="RibD"/>
    <property type="match status" value="1"/>
</dbReference>
<feature type="binding site" evidence="14">
    <location>
        <position position="170"/>
    </location>
    <ligand>
        <name>NADP(+)</name>
        <dbReference type="ChEBI" id="CHEBI:58349"/>
    </ligand>
</feature>
<dbReference type="NCBIfam" id="TIGR00227">
    <property type="entry name" value="ribD_Cterm"/>
    <property type="match status" value="1"/>
</dbReference>
<dbReference type="Gene3D" id="3.40.430.10">
    <property type="entry name" value="Dihydrofolate Reductase, subunit A"/>
    <property type="match status" value="1"/>
</dbReference>
<feature type="binding site" evidence="14">
    <location>
        <position position="204"/>
    </location>
    <ligand>
        <name>substrate</name>
    </ligand>
</feature>
<dbReference type="GO" id="GO:0008835">
    <property type="term" value="F:diaminohydroxyphosphoribosylaminopyrimidine deaminase activity"/>
    <property type="evidence" value="ECO:0007669"/>
    <property type="project" value="UniProtKB-EC"/>
</dbReference>
<dbReference type="EMBL" id="CP024847">
    <property type="protein sequence ID" value="AUR52227.1"/>
    <property type="molecule type" value="Genomic_DNA"/>
</dbReference>
<dbReference type="InterPro" id="IPR002734">
    <property type="entry name" value="RibDG_C"/>
</dbReference>
<comment type="pathway">
    <text evidence="3 12">Cofactor biosynthesis; riboflavin biosynthesis; 5-amino-6-(D-ribitylamino)uracil from GTP: step 3/4.</text>
</comment>
<keyword evidence="8 12" id="KW-0862">Zinc</keyword>
<evidence type="ECO:0000256" key="4">
    <source>
        <dbReference type="ARBA" id="ARBA00005259"/>
    </source>
</evidence>
<dbReference type="Proteomes" id="UP000236655">
    <property type="component" value="Chromosome"/>
</dbReference>
<evidence type="ECO:0000256" key="11">
    <source>
        <dbReference type="ARBA" id="ARBA00023268"/>
    </source>
</evidence>
<keyword evidence="7 12" id="KW-0479">Metal-binding</keyword>
<dbReference type="GO" id="GO:0008270">
    <property type="term" value="F:zinc ion binding"/>
    <property type="evidence" value="ECO:0007669"/>
    <property type="project" value="InterPro"/>
</dbReference>
<dbReference type="GO" id="GO:0008703">
    <property type="term" value="F:5-amino-6-(5-phosphoribosylamino)uracil reductase activity"/>
    <property type="evidence" value="ECO:0007669"/>
    <property type="project" value="UniProtKB-EC"/>
</dbReference>
<evidence type="ECO:0000256" key="1">
    <source>
        <dbReference type="ARBA" id="ARBA00002151"/>
    </source>
</evidence>
<dbReference type="InterPro" id="IPR002125">
    <property type="entry name" value="CMP_dCMP_dom"/>
</dbReference>
<dbReference type="Pfam" id="PF01872">
    <property type="entry name" value="RibD_C"/>
    <property type="match status" value="1"/>
</dbReference>
<evidence type="ECO:0000256" key="14">
    <source>
        <dbReference type="PIRSR" id="PIRSR006769-2"/>
    </source>
</evidence>
<comment type="similarity">
    <text evidence="4 12">In the N-terminal section; belongs to the cytidine and deoxycytidylate deaminase family.</text>
</comment>
<keyword evidence="11" id="KW-0511">Multifunctional enzyme</keyword>
<dbReference type="PANTHER" id="PTHR38011">
    <property type="entry name" value="DIHYDROFOLATE REDUCTASE FAMILY PROTEIN (AFU_ORTHOLOGUE AFUA_8G06820)"/>
    <property type="match status" value="1"/>
</dbReference>
<dbReference type="InterPro" id="IPR016192">
    <property type="entry name" value="APOBEC/CMP_deaminase_Zn-bd"/>
</dbReference>
<feature type="binding site" evidence="15">
    <location>
        <position position="84"/>
    </location>
    <ligand>
        <name>Zn(2+)</name>
        <dbReference type="ChEBI" id="CHEBI:29105"/>
        <note>catalytic</note>
    </ligand>
</feature>
<sequence>MQDQIYMQLVLEIAKNTMLQTLPNPHVAAIVVKDGVILGIGCHLRPGDHHAEIYAIQQAGAAAKGATLYVNLEPCSHYGKTPPCANAIIAAGISRVVIANLDENPLVAGKGVAKLKEAGILVDIGILAEEAYRLNQVFFHNVKHVQPFVTIKVGMSLDGKIASYKNLSQWITSRSSRKDAHQYRINHTGILVGVGTVLSDDPSLTPHLIENAPRNPIRIVLDSNLKTPLSARVIADKLAPTIICTTVSDKIKLELYQYAGVDIIVLENLEINTVLNELYKRGIYSILVEGGEKIYASFIESGKVNQIISYISPQLIGSRDAKHFFAGNGFADLMTNMKLKLETISQLENDVKLIYTKAL</sequence>
<dbReference type="InterPro" id="IPR004794">
    <property type="entry name" value="Eubact_RibD"/>
</dbReference>
<dbReference type="PANTHER" id="PTHR38011:SF7">
    <property type="entry name" value="2,5-DIAMINO-6-RIBOSYLAMINO-4(3H)-PYRIMIDINONE 5'-PHOSPHATE REDUCTASE"/>
    <property type="match status" value="1"/>
</dbReference>
<feature type="binding site" evidence="14">
    <location>
        <position position="168"/>
    </location>
    <ligand>
        <name>substrate</name>
    </ligand>
</feature>
<keyword evidence="12" id="KW-0378">Hydrolase</keyword>
<dbReference type="InterPro" id="IPR050765">
    <property type="entry name" value="Riboflavin_Biosynth_HTPR"/>
</dbReference>
<comment type="catalytic activity">
    <reaction evidence="12">
        <text>2,5-diamino-6-hydroxy-4-(5-phosphoribosylamino)-pyrimidine + H2O + H(+) = 5-amino-6-(5-phospho-D-ribosylamino)uracil + NH4(+)</text>
        <dbReference type="Rhea" id="RHEA:21868"/>
        <dbReference type="ChEBI" id="CHEBI:15377"/>
        <dbReference type="ChEBI" id="CHEBI:15378"/>
        <dbReference type="ChEBI" id="CHEBI:28938"/>
        <dbReference type="ChEBI" id="CHEBI:58453"/>
        <dbReference type="ChEBI" id="CHEBI:58614"/>
        <dbReference type="EC" id="3.5.4.26"/>
    </reaction>
</comment>
<evidence type="ECO:0000256" key="12">
    <source>
        <dbReference type="PIRNR" id="PIRNR006769"/>
    </source>
</evidence>
<comment type="catalytic activity">
    <reaction evidence="12">
        <text>5-amino-6-(5-phospho-D-ribitylamino)uracil + NADP(+) = 5-amino-6-(5-phospho-D-ribosylamino)uracil + NADPH + H(+)</text>
        <dbReference type="Rhea" id="RHEA:17845"/>
        <dbReference type="ChEBI" id="CHEBI:15378"/>
        <dbReference type="ChEBI" id="CHEBI:57783"/>
        <dbReference type="ChEBI" id="CHEBI:58349"/>
        <dbReference type="ChEBI" id="CHEBI:58421"/>
        <dbReference type="ChEBI" id="CHEBI:58453"/>
        <dbReference type="EC" id="1.1.1.193"/>
    </reaction>
</comment>
<dbReference type="SUPFAM" id="SSF53927">
    <property type="entry name" value="Cytidine deaminase-like"/>
    <property type="match status" value="1"/>
</dbReference>
<evidence type="ECO:0000256" key="3">
    <source>
        <dbReference type="ARBA" id="ARBA00004910"/>
    </source>
</evidence>
<protein>
    <recommendedName>
        <fullName evidence="12">Riboflavin biosynthesis protein RibD</fullName>
    </recommendedName>
    <domain>
        <recommendedName>
            <fullName evidence="12">Diaminohydroxyphosphoribosylaminopyrimidine deaminase</fullName>
            <shortName evidence="12">DRAP deaminase</shortName>
            <ecNumber evidence="12">3.5.4.26</ecNumber>
        </recommendedName>
        <alternativeName>
            <fullName evidence="12">Riboflavin-specific deaminase</fullName>
        </alternativeName>
    </domain>
    <domain>
        <recommendedName>
            <fullName evidence="12">5-amino-6-(5-phosphoribosylamino)uracil reductase</fullName>
            <ecNumber evidence="12">1.1.1.193</ecNumber>
        </recommendedName>
        <alternativeName>
            <fullName evidence="12">HTP reductase</fullName>
        </alternativeName>
    </domain>
</protein>